<dbReference type="Proteomes" id="UP000029839">
    <property type="component" value="Unassembled WGS sequence"/>
</dbReference>
<accession>A0A0A0BUQ5</accession>
<feature type="region of interest" description="Disordered" evidence="1">
    <location>
        <begin position="27"/>
        <end position="51"/>
    </location>
</feature>
<dbReference type="EMBL" id="AXCY01000017">
    <property type="protein sequence ID" value="KGM11646.1"/>
    <property type="molecule type" value="Genomic_DNA"/>
</dbReference>
<gene>
    <name evidence="3" type="ORF">N868_08275</name>
</gene>
<keyword evidence="4" id="KW-1185">Reference proteome</keyword>
<reference evidence="3 4" key="1">
    <citation type="submission" date="2013-08" db="EMBL/GenBank/DDBJ databases">
        <title>Genome sequencing of Cellulomonas carbonis T26.</title>
        <authorList>
            <person name="Chen F."/>
            <person name="Li Y."/>
            <person name="Wang G."/>
        </authorList>
    </citation>
    <scope>NUCLEOTIDE SEQUENCE [LARGE SCALE GENOMIC DNA]</scope>
    <source>
        <strain evidence="3 4">T26</strain>
    </source>
</reference>
<evidence type="ECO:0000256" key="2">
    <source>
        <dbReference type="SAM" id="SignalP"/>
    </source>
</evidence>
<feature type="chain" id="PRO_5001959998" description="Lipoprotein" evidence="2">
    <location>
        <begin position="21"/>
        <end position="183"/>
    </location>
</feature>
<reference evidence="3 4" key="2">
    <citation type="journal article" date="2015" name="Stand. Genomic Sci.">
        <title>Draft genome sequence of Cellulomonas carbonis T26(T) and comparative analysis of six Cellulomonas genomes.</title>
        <authorList>
            <person name="Zhuang W."/>
            <person name="Zhang S."/>
            <person name="Xia X."/>
            <person name="Wang G."/>
        </authorList>
    </citation>
    <scope>NUCLEOTIDE SEQUENCE [LARGE SCALE GENOMIC DNA]</scope>
    <source>
        <strain evidence="3 4">T26</strain>
    </source>
</reference>
<dbReference type="AlphaFoldDB" id="A0A0A0BUQ5"/>
<feature type="compositionally biased region" description="Low complexity" evidence="1">
    <location>
        <begin position="27"/>
        <end position="40"/>
    </location>
</feature>
<dbReference type="PROSITE" id="PS51257">
    <property type="entry name" value="PROKAR_LIPOPROTEIN"/>
    <property type="match status" value="1"/>
</dbReference>
<comment type="caution">
    <text evidence="3">The sequence shown here is derived from an EMBL/GenBank/DDBJ whole genome shotgun (WGS) entry which is preliminary data.</text>
</comment>
<evidence type="ECO:0000313" key="3">
    <source>
        <dbReference type="EMBL" id="KGM11646.1"/>
    </source>
</evidence>
<evidence type="ECO:0000256" key="1">
    <source>
        <dbReference type="SAM" id="MobiDB-lite"/>
    </source>
</evidence>
<proteinExistence type="predicted"/>
<keyword evidence="2" id="KW-0732">Signal</keyword>
<evidence type="ECO:0000313" key="4">
    <source>
        <dbReference type="Proteomes" id="UP000029839"/>
    </source>
</evidence>
<feature type="signal peptide" evidence="2">
    <location>
        <begin position="1"/>
        <end position="20"/>
    </location>
</feature>
<name>A0A0A0BUQ5_9CELL</name>
<protein>
    <recommendedName>
        <fullName evidence="5">Lipoprotein</fullName>
    </recommendedName>
</protein>
<organism evidence="3 4">
    <name type="scientific">Cellulomonas carbonis T26</name>
    <dbReference type="NCBI Taxonomy" id="947969"/>
    <lineage>
        <taxon>Bacteria</taxon>
        <taxon>Bacillati</taxon>
        <taxon>Actinomycetota</taxon>
        <taxon>Actinomycetes</taxon>
        <taxon>Micrococcales</taxon>
        <taxon>Cellulomonadaceae</taxon>
        <taxon>Cellulomonas</taxon>
    </lineage>
</organism>
<evidence type="ECO:0008006" key="5">
    <source>
        <dbReference type="Google" id="ProtNLM"/>
    </source>
</evidence>
<sequence length="183" mass="18895">MPSRIAPALLAPAVLVGVLAGCSTEVPEPAPTTPAVEAEPSPTPSPTPTADPAVVADVLEVHSAFWDAVIASENGPDPDAAPFFAIASEEVTGQQVGRVAQYLDIGMKRSGAPELGEPVVTVDGTTARVEQCVNQDPWVAIGPDGTEVAADDGVLPQGWELTEADGSWKVTRLFGAQETEIQC</sequence>